<sequence length="262" mass="29633">MDLLRTAFTDWAKSVRMASLWANLALEDLHDRYRRTALGLVWIVASFALFVMVKVLIFGQLSSASTAEFGIFVTIGFGLWAYVNSMVVDACTAYMHARPWILATAIPYPVFLLQAVLRNWMVFALTMLVMAVALYWKPTGWSMRAWSVLPALLCYVVTSVWLAAILAPVCTRYRDVYHAIQTGLRLVFFATPILWMPADSGKLAMIARLNPISHYIAIIREPLIYDRIPSESWLVVLAINVVGLVLAVFVYASTRRRVAHWV</sequence>
<feature type="transmembrane region" description="Helical" evidence="3">
    <location>
        <begin position="148"/>
        <end position="169"/>
    </location>
</feature>
<feature type="transmembrane region" description="Helical" evidence="3">
    <location>
        <begin position="116"/>
        <end position="136"/>
    </location>
</feature>
<keyword evidence="3" id="KW-1133">Transmembrane helix</keyword>
<dbReference type="PANTHER" id="PTHR30413">
    <property type="entry name" value="INNER MEMBRANE TRANSPORT PERMEASE"/>
    <property type="match status" value="1"/>
</dbReference>
<evidence type="ECO:0000256" key="2">
    <source>
        <dbReference type="ARBA" id="ARBA00022448"/>
    </source>
</evidence>
<feature type="transmembrane region" description="Helical" evidence="3">
    <location>
        <begin position="69"/>
        <end position="95"/>
    </location>
</feature>
<evidence type="ECO:0000313" key="5">
    <source>
        <dbReference type="Proteomes" id="UP001165423"/>
    </source>
</evidence>
<accession>A0ABT0A6U1</accession>
<dbReference type="EMBL" id="JALGCL010000005">
    <property type="protein sequence ID" value="MCJ0826697.1"/>
    <property type="molecule type" value="Genomic_DNA"/>
</dbReference>
<keyword evidence="3" id="KW-0472">Membrane</keyword>
<keyword evidence="5" id="KW-1185">Reference proteome</keyword>
<gene>
    <name evidence="4" type="ORF">MQC88_12165</name>
</gene>
<keyword evidence="3" id="KW-0812">Transmembrane</keyword>
<evidence type="ECO:0000256" key="1">
    <source>
        <dbReference type="ARBA" id="ARBA00007783"/>
    </source>
</evidence>
<dbReference type="RefSeq" id="WP_243322459.1">
    <property type="nucleotide sequence ID" value="NZ_JALGCL010000005.1"/>
</dbReference>
<organism evidence="4 5">
    <name type="scientific">Cognatiluteimonas sedimenti</name>
    <dbReference type="NCBI Taxonomy" id="2927791"/>
    <lineage>
        <taxon>Bacteria</taxon>
        <taxon>Pseudomonadati</taxon>
        <taxon>Pseudomonadota</taxon>
        <taxon>Gammaproteobacteria</taxon>
        <taxon>Lysobacterales</taxon>
        <taxon>Lysobacteraceae</taxon>
        <taxon>Cognatiluteimonas</taxon>
    </lineage>
</organism>
<protein>
    <submittedName>
        <fullName evidence="4">ABC transporter permease</fullName>
    </submittedName>
</protein>
<evidence type="ECO:0000313" key="4">
    <source>
        <dbReference type="EMBL" id="MCJ0826697.1"/>
    </source>
</evidence>
<feature type="transmembrane region" description="Helical" evidence="3">
    <location>
        <begin position="37"/>
        <end position="57"/>
    </location>
</feature>
<proteinExistence type="inferred from homology"/>
<comment type="caution">
    <text evidence="4">The sequence shown here is derived from an EMBL/GenBank/DDBJ whole genome shotgun (WGS) entry which is preliminary data.</text>
</comment>
<feature type="transmembrane region" description="Helical" evidence="3">
    <location>
        <begin position="232"/>
        <end position="252"/>
    </location>
</feature>
<dbReference type="Proteomes" id="UP001165423">
    <property type="component" value="Unassembled WGS sequence"/>
</dbReference>
<reference evidence="4 5" key="1">
    <citation type="submission" date="2022-03" db="EMBL/GenBank/DDBJ databases">
        <title>Luteimonas soily sp. nov., a novel bacterium isolated from the soil.</title>
        <authorList>
            <person name="Zhang X."/>
        </authorList>
    </citation>
    <scope>NUCLEOTIDE SEQUENCE [LARGE SCALE GENOMIC DNA]</scope>
    <source>
        <strain evidence="4 5">50</strain>
    </source>
</reference>
<comment type="similarity">
    <text evidence="1">Belongs to the ABC-2 integral membrane protein family.</text>
</comment>
<feature type="transmembrane region" description="Helical" evidence="3">
    <location>
        <begin position="176"/>
        <end position="195"/>
    </location>
</feature>
<evidence type="ECO:0000256" key="3">
    <source>
        <dbReference type="SAM" id="Phobius"/>
    </source>
</evidence>
<name>A0ABT0A6U1_9GAMM</name>
<keyword evidence="2" id="KW-0813">Transport</keyword>
<dbReference type="PANTHER" id="PTHR30413:SF10">
    <property type="entry name" value="CAPSULE POLYSACCHARIDE EXPORT INNER-MEMBRANE PROTEIN CTRC"/>
    <property type="match status" value="1"/>
</dbReference>